<dbReference type="Gene3D" id="1.10.520.40">
    <property type="entry name" value="CRISPR-associated protein Cse2"/>
    <property type="match status" value="1"/>
</dbReference>
<reference evidence="2" key="1">
    <citation type="submission" date="2020-07" db="EMBL/GenBank/DDBJ databases">
        <authorList>
            <person name="Tarantini F.S."/>
            <person name="Hong K.W."/>
            <person name="Chan K.G."/>
        </authorList>
    </citation>
    <scope>NUCLEOTIDE SEQUENCE</scope>
    <source>
        <strain evidence="2">32-07</strain>
    </source>
</reference>
<name>A0ABX8R3Y4_9ACTN</name>
<sequence length="214" mass="23282">MTQAADFVSTVFSLCEDPGKRAALRSGLGRPLDGCPRMHQVIAARVPRGGPDGERAYYAVAAMIAALPPQARNSEPETAGARAAAENGPADDAEGAAGPENNGAVHRRNFGQCLAEGVQRGVLRENTAEARLSLLTRQSVDGVHRHLPAAVRVLADRPSAVDWTQLLSDLYWWDRYRDQITRRWLQSYYRTRAAAEQQAAEQADRADHDAPAAE</sequence>
<dbReference type="Proteomes" id="UP001049518">
    <property type="component" value="Chromosome"/>
</dbReference>
<evidence type="ECO:0000256" key="1">
    <source>
        <dbReference type="SAM" id="MobiDB-lite"/>
    </source>
</evidence>
<dbReference type="CDD" id="cd09731">
    <property type="entry name" value="Cse2_I-E"/>
    <property type="match status" value="1"/>
</dbReference>
<protein>
    <submittedName>
        <fullName evidence="2">Type I-E CRISPR-associated protein Cse2/CasB</fullName>
    </submittedName>
</protein>
<feature type="compositionally biased region" description="Low complexity" evidence="1">
    <location>
        <begin position="70"/>
        <end position="88"/>
    </location>
</feature>
<organism evidence="2 3">
    <name type="scientific">Actinomadura graeca</name>
    <dbReference type="NCBI Taxonomy" id="2750812"/>
    <lineage>
        <taxon>Bacteria</taxon>
        <taxon>Bacillati</taxon>
        <taxon>Actinomycetota</taxon>
        <taxon>Actinomycetes</taxon>
        <taxon>Streptosporangiales</taxon>
        <taxon>Thermomonosporaceae</taxon>
        <taxon>Actinomadura</taxon>
    </lineage>
</organism>
<feature type="region of interest" description="Disordered" evidence="1">
    <location>
        <begin position="70"/>
        <end position="104"/>
    </location>
</feature>
<dbReference type="NCBIfam" id="TIGR02548">
    <property type="entry name" value="casB_cse2"/>
    <property type="match status" value="1"/>
</dbReference>
<gene>
    <name evidence="2" type="primary">casB</name>
    <name evidence="2" type="ORF">AGRA3207_007285</name>
</gene>
<dbReference type="EMBL" id="CP059572">
    <property type="protein sequence ID" value="QXJ25745.1"/>
    <property type="molecule type" value="Genomic_DNA"/>
</dbReference>
<dbReference type="InterPro" id="IPR038287">
    <property type="entry name" value="Cse2_sf"/>
</dbReference>
<evidence type="ECO:0000313" key="3">
    <source>
        <dbReference type="Proteomes" id="UP001049518"/>
    </source>
</evidence>
<dbReference type="Pfam" id="PF09485">
    <property type="entry name" value="CRISPR_Cse2"/>
    <property type="match status" value="1"/>
</dbReference>
<dbReference type="InterPro" id="IPR013382">
    <property type="entry name" value="CRISPR-assoc_prot_Cse2"/>
</dbReference>
<keyword evidence="3" id="KW-1185">Reference proteome</keyword>
<accession>A0ABX8R3Y4</accession>
<evidence type="ECO:0000313" key="2">
    <source>
        <dbReference type="EMBL" id="QXJ25745.1"/>
    </source>
</evidence>
<proteinExistence type="predicted"/>
<feature type="compositionally biased region" description="Low complexity" evidence="1">
    <location>
        <begin position="95"/>
        <end position="104"/>
    </location>
</feature>